<dbReference type="AlphaFoldDB" id="A0A7J2U168"/>
<sequence>MALVIFRCLLRGHCCKKYWIPVTHLDLLRIELYTSIKIYPKMLNLYEVSLYEDLSYPHVVFGGEKYFLALNSKEDGSCLFLSPNGRCSIHPYKPLVCRFYPFVYSEKEDNIEIELNDNAIGECPGIILNGRPIPEDVKKSLSILARARILELKMWDDVAMQWNASSYSKKNFDDVGSIFIDFIMKFAREDMKKLREMKLWIP</sequence>
<comment type="caution">
    <text evidence="1">The sequence shown here is derived from an EMBL/GenBank/DDBJ whole genome shotgun (WGS) entry which is preliminary data.</text>
</comment>
<evidence type="ECO:0000313" key="1">
    <source>
        <dbReference type="EMBL" id="HEM66155.1"/>
    </source>
</evidence>
<reference evidence="1" key="1">
    <citation type="journal article" date="2020" name="mSystems">
        <title>Genome- and Community-Level Interaction Insights into Carbon Utilization and Element Cycling Functions of Hydrothermarchaeota in Hydrothermal Sediment.</title>
        <authorList>
            <person name="Zhou Z."/>
            <person name="Liu Y."/>
            <person name="Xu W."/>
            <person name="Pan J."/>
            <person name="Luo Z.H."/>
            <person name="Li M."/>
        </authorList>
    </citation>
    <scope>NUCLEOTIDE SEQUENCE [LARGE SCALE GENOMIC DNA]</scope>
    <source>
        <strain evidence="1">SpSt-125</strain>
    </source>
</reference>
<organism evidence="1">
    <name type="scientific">Ignisphaera aggregans</name>
    <dbReference type="NCBI Taxonomy" id="334771"/>
    <lineage>
        <taxon>Archaea</taxon>
        <taxon>Thermoproteota</taxon>
        <taxon>Thermoprotei</taxon>
        <taxon>Desulfurococcales</taxon>
        <taxon>Desulfurococcaceae</taxon>
        <taxon>Ignisphaera</taxon>
    </lineage>
</organism>
<dbReference type="PANTHER" id="PTHR35866:SF1">
    <property type="entry name" value="YKGJ FAMILY CYSTEINE CLUSTER PROTEIN"/>
    <property type="match status" value="1"/>
</dbReference>
<dbReference type="InterPro" id="IPR005358">
    <property type="entry name" value="Puta_zinc/iron-chelating_dom"/>
</dbReference>
<protein>
    <submittedName>
        <fullName evidence="1">YkgJ family cysteine cluster protein</fullName>
    </submittedName>
</protein>
<dbReference type="EMBL" id="DSEU01000004">
    <property type="protein sequence ID" value="HEM66155.1"/>
    <property type="molecule type" value="Genomic_DNA"/>
</dbReference>
<dbReference type="Pfam" id="PF03692">
    <property type="entry name" value="CxxCxxCC"/>
    <property type="match status" value="1"/>
</dbReference>
<gene>
    <name evidence="1" type="ORF">ENO26_01030</name>
</gene>
<proteinExistence type="predicted"/>
<name>A0A7J2U168_9CREN</name>
<accession>A0A7J2U168</accession>
<dbReference type="PANTHER" id="PTHR35866">
    <property type="entry name" value="PUTATIVE-RELATED"/>
    <property type="match status" value="1"/>
</dbReference>